<evidence type="ECO:0000256" key="1">
    <source>
        <dbReference type="ARBA" id="ARBA00022670"/>
    </source>
</evidence>
<dbReference type="PROSITE" id="PS50600">
    <property type="entry name" value="ULP_PROTEASE"/>
    <property type="match status" value="1"/>
</dbReference>
<dbReference type="SUPFAM" id="SSF54001">
    <property type="entry name" value="Cysteine proteinases"/>
    <property type="match status" value="1"/>
</dbReference>
<keyword evidence="2" id="KW-0378">Hydrolase</keyword>
<evidence type="ECO:0000259" key="4">
    <source>
        <dbReference type="PROSITE" id="PS50600"/>
    </source>
</evidence>
<feature type="compositionally biased region" description="Basic residues" evidence="3">
    <location>
        <begin position="1"/>
        <end position="33"/>
    </location>
</feature>
<dbReference type="GO" id="GO:0006508">
    <property type="term" value="P:proteolysis"/>
    <property type="evidence" value="ECO:0007669"/>
    <property type="project" value="UniProtKB-KW"/>
</dbReference>
<evidence type="ECO:0000256" key="2">
    <source>
        <dbReference type="ARBA" id="ARBA00022801"/>
    </source>
</evidence>
<keyword evidence="1" id="KW-0645">Protease</keyword>
<dbReference type="InterPro" id="IPR038765">
    <property type="entry name" value="Papain-like_cys_pep_sf"/>
</dbReference>
<dbReference type="Pfam" id="PF02902">
    <property type="entry name" value="Peptidase_C48"/>
    <property type="match status" value="1"/>
</dbReference>
<dbReference type="Gene3D" id="3.40.395.10">
    <property type="entry name" value="Adenoviral Proteinase, Chain A"/>
    <property type="match status" value="1"/>
</dbReference>
<dbReference type="AlphaFoldDB" id="A0A6C0HC28"/>
<reference evidence="5" key="1">
    <citation type="journal article" date="2020" name="Nature">
        <title>Giant virus diversity and host interactions through global metagenomics.</title>
        <authorList>
            <person name="Schulz F."/>
            <person name="Roux S."/>
            <person name="Paez-Espino D."/>
            <person name="Jungbluth S."/>
            <person name="Walsh D.A."/>
            <person name="Denef V.J."/>
            <person name="McMahon K.D."/>
            <person name="Konstantinidis K.T."/>
            <person name="Eloe-Fadrosh E.A."/>
            <person name="Kyrpides N.C."/>
            <person name="Woyke T."/>
        </authorList>
    </citation>
    <scope>NUCLEOTIDE SEQUENCE</scope>
    <source>
        <strain evidence="5">GVMAG-M-3300023179-91</strain>
    </source>
</reference>
<feature type="region of interest" description="Disordered" evidence="3">
    <location>
        <begin position="1"/>
        <end position="35"/>
    </location>
</feature>
<dbReference type="EMBL" id="MN739929">
    <property type="protein sequence ID" value="QHT78172.1"/>
    <property type="molecule type" value="Genomic_DNA"/>
</dbReference>
<feature type="domain" description="Ubiquitin-like protease family profile" evidence="4">
    <location>
        <begin position="32"/>
        <end position="289"/>
    </location>
</feature>
<accession>A0A6C0HC28</accession>
<evidence type="ECO:0000256" key="3">
    <source>
        <dbReference type="SAM" id="MobiDB-lite"/>
    </source>
</evidence>
<organism evidence="5">
    <name type="scientific">viral metagenome</name>
    <dbReference type="NCBI Taxonomy" id="1070528"/>
    <lineage>
        <taxon>unclassified sequences</taxon>
        <taxon>metagenomes</taxon>
        <taxon>organismal metagenomes</taxon>
    </lineage>
</organism>
<sequence length="321" mass="38079">MTKVRTRKINKKNRHKKSKHRQSHSKKHHHTVRTFKEKYDNLVKQQCSPKTKKKGYSCLTDDALYKLRDLWNARHPDVAINSSDPKEIWERMKMNMRNVCNKESCWLKQNFVNGKLDKELESSFAPASPTEWKKNPNEWLSSLDIMNVMKQYEEAYKCFEFIGPSPIDYDTHKLYGECVWEELCHFSLEDQIKNGKMKIGVIFNLDPHNKGGSHWVSLFINIKKKAIFFFDSAGEQIPSQIMKFVNTVKTQGQQLKTPIHFAFDQNYPVEHQYGNTECGIYSLYFIVHMLDDKITGHYLKTHIMKDEYMEKFRKVYFNDDL</sequence>
<dbReference type="InterPro" id="IPR003653">
    <property type="entry name" value="Peptidase_C48_C"/>
</dbReference>
<dbReference type="GO" id="GO:0008234">
    <property type="term" value="F:cysteine-type peptidase activity"/>
    <property type="evidence" value="ECO:0007669"/>
    <property type="project" value="InterPro"/>
</dbReference>
<evidence type="ECO:0000313" key="5">
    <source>
        <dbReference type="EMBL" id="QHT78172.1"/>
    </source>
</evidence>
<protein>
    <recommendedName>
        <fullName evidence="4">Ubiquitin-like protease family profile domain-containing protein</fullName>
    </recommendedName>
</protein>
<name>A0A6C0HC28_9ZZZZ</name>
<proteinExistence type="predicted"/>